<evidence type="ECO:0000256" key="1">
    <source>
        <dbReference type="SAM" id="Coils"/>
    </source>
</evidence>
<dbReference type="Proteomes" id="UP000042738">
    <property type="component" value="Chromosome"/>
</dbReference>
<proteinExistence type="predicted"/>
<dbReference type="PANTHER" id="PTHR37813">
    <property type="entry name" value="FELS-2 PROPHAGE PROTEIN"/>
    <property type="match status" value="1"/>
</dbReference>
<dbReference type="AlphaFoldDB" id="A0A068ZAA7"/>
<keyword evidence="2" id="KW-0812">Transmembrane</keyword>
<keyword evidence="1" id="KW-0175">Coiled coil</keyword>
<name>A0A068ZAA7_9GAMM</name>
<gene>
    <name evidence="3" type="ORF">SYMBAF_07290</name>
</gene>
<keyword evidence="2" id="KW-0472">Membrane</keyword>
<feature type="transmembrane region" description="Helical" evidence="2">
    <location>
        <begin position="645"/>
        <end position="668"/>
    </location>
</feature>
<evidence type="ECO:0000313" key="4">
    <source>
        <dbReference type="Proteomes" id="UP000042738"/>
    </source>
</evidence>
<dbReference type="STRING" id="138074.SYMBAF_50128"/>
<evidence type="ECO:0000256" key="2">
    <source>
        <dbReference type="SAM" id="Phobius"/>
    </source>
</evidence>
<feature type="coiled-coil region" evidence="1">
    <location>
        <begin position="147"/>
        <end position="174"/>
    </location>
</feature>
<accession>A0A068ZAA7</accession>
<feature type="transmembrane region" description="Helical" evidence="2">
    <location>
        <begin position="566"/>
        <end position="592"/>
    </location>
</feature>
<organism evidence="3 4">
    <name type="scientific">Serratia symbiotica</name>
    <dbReference type="NCBI Taxonomy" id="138074"/>
    <lineage>
        <taxon>Bacteria</taxon>
        <taxon>Pseudomonadati</taxon>
        <taxon>Pseudomonadota</taxon>
        <taxon>Gammaproteobacteria</taxon>
        <taxon>Enterobacterales</taxon>
        <taxon>Yersiniaceae</taxon>
        <taxon>Serratia</taxon>
    </lineage>
</organism>
<dbReference type="EMBL" id="CP050855">
    <property type="protein sequence ID" value="QLH62784.1"/>
    <property type="molecule type" value="Genomic_DNA"/>
</dbReference>
<evidence type="ECO:0000313" key="3">
    <source>
        <dbReference type="EMBL" id="QLH62784.1"/>
    </source>
</evidence>
<dbReference type="GeneID" id="93738402"/>
<dbReference type="RefSeq" id="WP_082026988.1">
    <property type="nucleotide sequence ID" value="NZ_CP050855.1"/>
</dbReference>
<dbReference type="PANTHER" id="PTHR37813:SF1">
    <property type="entry name" value="FELS-2 PROPHAGE PROTEIN"/>
    <property type="match status" value="1"/>
</dbReference>
<sequence>MSDKNLRLQVLLSAVDKVTRPFKSMQASNKALAASVKATQEQLKNLDKAGANLANFKALQSSSKNIASALDSARLKAQMMTRELSAQQNPTKKQTKALEEQWAAVNKLESAQGKEVAQLNKIRAEMYRMGVSVKDGAGATRQITSQTGRYNRQLQEQEQRLQRAAAQQKRLSDARSRYQNTMGVRNQLAGTGAGMLISGKVMLGGIKPVLEESAQYSQHVERFRAQGVTNGQINDAQRFVQTHPVIGNSQSELMKLYGEAYAITRDEHHTQDATVQLARAETAINMLGAKGLLTPEQTHAFSELSYAMLKNAELRNEIQDPKQFASFINESVKAFAVTQTIVTPKDTNDFMKTGGLAAKDISRDEYFYAFSHLIQEMGGERTGNALNSARQNWISKRIKERSKDEMDKIGLIDNVTYSKTGHVKDFNLVNQDKFNSAPFKYLMEEVVPRIEKRYPGLSEEGIQLKISDLFSNRTASDLFATMYNQRENITKQMAAGKKVQDMNTIINNGEKTAPGQELILEAKKRDLYKQLGDNVLPLYVKGLTLINHALTSVSAFIDKHPQLAKYFILGAAGMAILATVSGALMLAIAALLGPFAMLRLSMQVLGIRTLPGLFQGMQKIGGVLKWVATSPLRLLRFAITGVSGLFGALLSPIGLIVIALAGVGLVIYKYWQPIKAFLVGVVEGFKAAAAPIKEAFAPLMPVFEWIGDKVKALWKWFTDLLTPVKSTKEELDSAGASGKAFGEFLANAFNMALHPLDTLKSAVSWLLDKLGVVNAEAAKAGAPTQAIRQKYATVGNDGKVVLPPGGFPSMGFSGMYDTGGTIPLGKFGIVGENGPEIVNGPANVTSRRNTAAMAAVAALFMNSATAADAPLHPHSLAGNQYRSAGSASYQRTNAPIVEIHAPITINPQPGQSALDIAREVARQLDARERQARAKVNSSYNDFE</sequence>
<protein>
    <submittedName>
        <fullName evidence="3">Uncharacterized protein</fullName>
    </submittedName>
</protein>
<keyword evidence="2" id="KW-1133">Transmembrane helix</keyword>
<reference evidence="3 4" key="1">
    <citation type="journal article" date="2014" name="Genome Announc.">
        <title>Whole-Genome Sequence of Serratia symbiotica Strain CWBI-2.3T, a Free-Living Symbiont of the Black Bean Aphid Aphis fabae.</title>
        <authorList>
            <person name="Foray V."/>
            <person name="Grigorescu A.S."/>
            <person name="Sabri A."/>
            <person name="Haubruge E."/>
            <person name="Lognay G."/>
            <person name="Francis F."/>
            <person name="Fauconnier M.L."/>
            <person name="Hance T."/>
            <person name="Thonart P."/>
        </authorList>
    </citation>
    <scope>NUCLEOTIDE SEQUENCE [LARGE SCALE GENOMIC DNA]</scope>
    <source>
        <strain evidence="3">CWBI-2.3</strain>
    </source>
</reference>